<comment type="caution">
    <text evidence="7">The sequence shown here is derived from an EMBL/GenBank/DDBJ whole genome shotgun (WGS) entry which is preliminary data.</text>
</comment>
<feature type="domain" description="Aminotransferase class I/classII large" evidence="6">
    <location>
        <begin position="36"/>
        <end position="381"/>
    </location>
</feature>
<dbReference type="InterPro" id="IPR004839">
    <property type="entry name" value="Aminotransferase_I/II_large"/>
</dbReference>
<evidence type="ECO:0000313" key="7">
    <source>
        <dbReference type="EMBL" id="MBP1920598.1"/>
    </source>
</evidence>
<dbReference type="Gene3D" id="3.90.1150.10">
    <property type="entry name" value="Aspartate Aminotransferase, domain 1"/>
    <property type="match status" value="1"/>
</dbReference>
<dbReference type="CDD" id="cd00609">
    <property type="entry name" value="AAT_like"/>
    <property type="match status" value="1"/>
</dbReference>
<evidence type="ECO:0000256" key="2">
    <source>
        <dbReference type="ARBA" id="ARBA00012224"/>
    </source>
</evidence>
<accession>A0ABS4G7Q0</accession>
<evidence type="ECO:0000256" key="3">
    <source>
        <dbReference type="ARBA" id="ARBA00022898"/>
    </source>
</evidence>
<reference evidence="7 8" key="1">
    <citation type="submission" date="2021-03" db="EMBL/GenBank/DDBJ databases">
        <title>Genomic Encyclopedia of Type Strains, Phase IV (KMG-IV): sequencing the most valuable type-strain genomes for metagenomic binning, comparative biology and taxonomic classification.</title>
        <authorList>
            <person name="Goeker M."/>
        </authorList>
    </citation>
    <scope>NUCLEOTIDE SEQUENCE [LARGE SCALE GENOMIC DNA]</scope>
    <source>
        <strain evidence="7 8">DSM 6139</strain>
    </source>
</reference>
<dbReference type="Pfam" id="PF00155">
    <property type="entry name" value="Aminotran_1_2"/>
    <property type="match status" value="1"/>
</dbReference>
<dbReference type="PANTHER" id="PTHR43525:SF1">
    <property type="entry name" value="PROTEIN MALY"/>
    <property type="match status" value="1"/>
</dbReference>
<sequence length="395" mass="44679">MKYDFTTVLNRRNTGSAKYEQMLGWNPNVSENTIPFSVADMEIKNPPEIVEGLKQFISDTILGYTVPTREYNSAVCGWMQKRHGWEIKPEWIIGSAGVVGAFFSAIKAFSDPGDGIIIMTPVYYPFFGAIKKNNRTLVENELINTGDNYIIDFEDLEAKAKDSKNKILLFCSPHNPVGRVWTIEELEKVAKICLDNDVLIISDEIHFDLVMPGFKHTVFASISEEAANNMIVCTAPSKTFNLAGMHTSNIIIPNEDIRKKYLEEVESNGFFSLGILGYKACEIAYTQCEGWLDELNGLIHHNHLILKDYFAKNLPEVKVYDLEGTYLQWMDFRPLGLDKDELEKLMHIEAEVFFDEGYVFGEVGSGFERMNIACPTHVMVEGLERVIAAVKGLKN</sequence>
<dbReference type="InterPro" id="IPR027619">
    <property type="entry name" value="C-S_lyase_PatB-like"/>
</dbReference>
<evidence type="ECO:0000256" key="5">
    <source>
        <dbReference type="ARBA" id="ARBA00037974"/>
    </source>
</evidence>
<proteinExistence type="inferred from homology"/>
<dbReference type="RefSeq" id="WP_209460766.1">
    <property type="nucleotide sequence ID" value="NZ_JAGGKC010000034.1"/>
</dbReference>
<dbReference type="InterPro" id="IPR015421">
    <property type="entry name" value="PyrdxlP-dep_Trfase_major"/>
</dbReference>
<comment type="similarity">
    <text evidence="5">Belongs to the class-II pyridoxal-phosphate-dependent aminotransferase family. MalY/PatB cystathionine beta-lyase subfamily.</text>
</comment>
<protein>
    <recommendedName>
        <fullName evidence="2">cysteine-S-conjugate beta-lyase</fullName>
        <ecNumber evidence="2">4.4.1.13</ecNumber>
    </recommendedName>
</protein>
<dbReference type="SUPFAM" id="SSF53383">
    <property type="entry name" value="PLP-dependent transferases"/>
    <property type="match status" value="1"/>
</dbReference>
<gene>
    <name evidence="7" type="ORF">J2Z34_003113</name>
</gene>
<dbReference type="Proteomes" id="UP001519271">
    <property type="component" value="Unassembled WGS sequence"/>
</dbReference>
<dbReference type="EMBL" id="JAGGKC010000034">
    <property type="protein sequence ID" value="MBP1920598.1"/>
    <property type="molecule type" value="Genomic_DNA"/>
</dbReference>
<dbReference type="InterPro" id="IPR051798">
    <property type="entry name" value="Class-II_PLP-Dep_Aminotrans"/>
</dbReference>
<keyword evidence="7" id="KW-0808">Transferase</keyword>
<comment type="cofactor">
    <cofactor evidence="1">
        <name>pyridoxal 5'-phosphate</name>
        <dbReference type="ChEBI" id="CHEBI:597326"/>
    </cofactor>
</comment>
<dbReference type="EC" id="4.4.1.13" evidence="2"/>
<name>A0ABS4G7Q0_9CLOT</name>
<evidence type="ECO:0000313" key="8">
    <source>
        <dbReference type="Proteomes" id="UP001519271"/>
    </source>
</evidence>
<evidence type="ECO:0000259" key="6">
    <source>
        <dbReference type="Pfam" id="PF00155"/>
    </source>
</evidence>
<dbReference type="GO" id="GO:0008483">
    <property type="term" value="F:transaminase activity"/>
    <property type="evidence" value="ECO:0007669"/>
    <property type="project" value="UniProtKB-KW"/>
</dbReference>
<dbReference type="PANTHER" id="PTHR43525">
    <property type="entry name" value="PROTEIN MALY"/>
    <property type="match status" value="1"/>
</dbReference>
<dbReference type="NCBIfam" id="TIGR04350">
    <property type="entry name" value="C_S_lyase_PatB"/>
    <property type="match status" value="1"/>
</dbReference>
<keyword evidence="4 7" id="KW-0456">Lyase</keyword>
<dbReference type="Gene3D" id="3.40.640.10">
    <property type="entry name" value="Type I PLP-dependent aspartate aminotransferase-like (Major domain)"/>
    <property type="match status" value="1"/>
</dbReference>
<organism evidence="7 8">
    <name type="scientific">Youngiibacter multivorans</name>
    <dbReference type="NCBI Taxonomy" id="937251"/>
    <lineage>
        <taxon>Bacteria</taxon>
        <taxon>Bacillati</taxon>
        <taxon>Bacillota</taxon>
        <taxon>Clostridia</taxon>
        <taxon>Eubacteriales</taxon>
        <taxon>Clostridiaceae</taxon>
        <taxon>Youngiibacter</taxon>
    </lineage>
</organism>
<evidence type="ECO:0000256" key="1">
    <source>
        <dbReference type="ARBA" id="ARBA00001933"/>
    </source>
</evidence>
<evidence type="ECO:0000256" key="4">
    <source>
        <dbReference type="ARBA" id="ARBA00023239"/>
    </source>
</evidence>
<keyword evidence="3" id="KW-0663">Pyridoxal phosphate</keyword>
<keyword evidence="8" id="KW-1185">Reference proteome</keyword>
<dbReference type="InterPro" id="IPR015424">
    <property type="entry name" value="PyrdxlP-dep_Trfase"/>
</dbReference>
<keyword evidence="7" id="KW-0032">Aminotransferase</keyword>
<dbReference type="GO" id="GO:0016829">
    <property type="term" value="F:lyase activity"/>
    <property type="evidence" value="ECO:0007669"/>
    <property type="project" value="UniProtKB-KW"/>
</dbReference>
<dbReference type="InterPro" id="IPR015422">
    <property type="entry name" value="PyrdxlP-dep_Trfase_small"/>
</dbReference>